<accession>A0A1X7TVR1</accession>
<sequence length="36" mass="4414">MLQLNNVSLMMYSFNVMNYTTTVFFFMERPKSFSFF</sequence>
<dbReference type="InParanoid" id="A0A1X7TVR1"/>
<organism evidence="2">
    <name type="scientific">Amphimedon queenslandica</name>
    <name type="common">Sponge</name>
    <dbReference type="NCBI Taxonomy" id="400682"/>
    <lineage>
        <taxon>Eukaryota</taxon>
        <taxon>Metazoa</taxon>
        <taxon>Porifera</taxon>
        <taxon>Demospongiae</taxon>
        <taxon>Heteroscleromorpha</taxon>
        <taxon>Haplosclerida</taxon>
        <taxon>Niphatidae</taxon>
        <taxon>Amphimedon</taxon>
    </lineage>
</organism>
<evidence type="ECO:0000313" key="2">
    <source>
        <dbReference type="EnsemblMetazoa" id="Aqu2.1.18999_001"/>
    </source>
</evidence>
<proteinExistence type="predicted"/>
<name>A0A1X7TVR1_AMPQE</name>
<keyword evidence="1" id="KW-1133">Transmembrane helix</keyword>
<evidence type="ECO:0000256" key="1">
    <source>
        <dbReference type="SAM" id="Phobius"/>
    </source>
</evidence>
<dbReference type="EnsemblMetazoa" id="Aqu2.1.18999_001">
    <property type="protein sequence ID" value="Aqu2.1.18999_001"/>
    <property type="gene ID" value="Aqu2.1.18999"/>
</dbReference>
<keyword evidence="1" id="KW-0472">Membrane</keyword>
<protein>
    <submittedName>
        <fullName evidence="2">Uncharacterized protein</fullName>
    </submittedName>
</protein>
<keyword evidence="1" id="KW-0812">Transmembrane</keyword>
<reference evidence="2" key="1">
    <citation type="submission" date="2017-05" db="UniProtKB">
        <authorList>
            <consortium name="EnsemblMetazoa"/>
        </authorList>
    </citation>
    <scope>IDENTIFICATION</scope>
</reference>
<dbReference type="AlphaFoldDB" id="A0A1X7TVR1"/>
<feature type="transmembrane region" description="Helical" evidence="1">
    <location>
        <begin position="6"/>
        <end position="27"/>
    </location>
</feature>